<proteinExistence type="predicted"/>
<evidence type="ECO:0000313" key="1">
    <source>
        <dbReference type="EMBL" id="KXS16988.1"/>
    </source>
</evidence>
<dbReference type="AlphaFoldDB" id="A0A139AJV2"/>
<dbReference type="PANTHER" id="PTHR35373">
    <property type="entry name" value="PROTEIN CBG16894"/>
    <property type="match status" value="1"/>
</dbReference>
<organism evidence="1 2">
    <name type="scientific">Gonapodya prolifera (strain JEL478)</name>
    <name type="common">Monoblepharis prolifera</name>
    <dbReference type="NCBI Taxonomy" id="1344416"/>
    <lineage>
        <taxon>Eukaryota</taxon>
        <taxon>Fungi</taxon>
        <taxon>Fungi incertae sedis</taxon>
        <taxon>Chytridiomycota</taxon>
        <taxon>Chytridiomycota incertae sedis</taxon>
        <taxon>Monoblepharidomycetes</taxon>
        <taxon>Monoblepharidales</taxon>
        <taxon>Gonapodyaceae</taxon>
        <taxon>Gonapodya</taxon>
    </lineage>
</organism>
<gene>
    <name evidence="1" type="ORF">M427DRAFT_144538</name>
</gene>
<keyword evidence="2" id="KW-1185">Reference proteome</keyword>
<name>A0A139AJV2_GONPJ</name>
<dbReference type="EMBL" id="KQ965749">
    <property type="protein sequence ID" value="KXS16988.1"/>
    <property type="molecule type" value="Genomic_DNA"/>
</dbReference>
<protein>
    <submittedName>
        <fullName evidence="1">Uncharacterized protein</fullName>
    </submittedName>
</protein>
<evidence type="ECO:0000313" key="2">
    <source>
        <dbReference type="Proteomes" id="UP000070544"/>
    </source>
</evidence>
<dbReference type="Proteomes" id="UP000070544">
    <property type="component" value="Unassembled WGS sequence"/>
</dbReference>
<accession>A0A139AJV2</accession>
<reference evidence="1 2" key="1">
    <citation type="journal article" date="2015" name="Genome Biol. Evol.">
        <title>Phylogenomic analyses indicate that early fungi evolved digesting cell walls of algal ancestors of land plants.</title>
        <authorList>
            <person name="Chang Y."/>
            <person name="Wang S."/>
            <person name="Sekimoto S."/>
            <person name="Aerts A.L."/>
            <person name="Choi C."/>
            <person name="Clum A."/>
            <person name="LaButti K.M."/>
            <person name="Lindquist E.A."/>
            <person name="Yee Ngan C."/>
            <person name="Ohm R.A."/>
            <person name="Salamov A.A."/>
            <person name="Grigoriev I.V."/>
            <person name="Spatafora J.W."/>
            <person name="Berbee M.L."/>
        </authorList>
    </citation>
    <scope>NUCLEOTIDE SEQUENCE [LARGE SCALE GENOMIC DNA]</scope>
    <source>
        <strain evidence="1 2">JEL478</strain>
    </source>
</reference>
<sequence>MAACHVSHAHESPLFEDEHCSIYEDHIVIKSYFFPVGHKTVRFNTIHSINTHEQLGLSPIQMKEWGMGLSNIWWALDWDRAGIQLTGPSPELELIIIKVEHDVIRKGFSVSRKSDALALLRKLVPGAFEKGSHELIQLTAGTSTKRD</sequence>
<dbReference type="OrthoDB" id="2094884at2759"/>